<evidence type="ECO:0000256" key="1">
    <source>
        <dbReference type="SAM" id="MobiDB-lite"/>
    </source>
</evidence>
<dbReference type="Proteomes" id="UP000004662">
    <property type="component" value="Chromosome"/>
</dbReference>
<feature type="domain" description="Bacterial Pleckstrin homology" evidence="3">
    <location>
        <begin position="49"/>
        <end position="152"/>
    </location>
</feature>
<keyword evidence="2" id="KW-1133">Transmembrane helix</keyword>
<name>G7Q8H2_9BACT</name>
<reference evidence="5" key="1">
    <citation type="journal article" date="2015" name="Genome Announc.">
        <title>High-Quality Draft Genome Sequence of Desulfovibrio carbinoliphilus FW-101-2B, an Organic Acid-Oxidizing Sulfate-Reducing Bacterium Isolated from Uranium(VI)-Contaminated Groundwater.</title>
        <authorList>
            <person name="Ramsay B.D."/>
            <person name="Hwang C."/>
            <person name="Woo H.L."/>
            <person name="Carroll S.L."/>
            <person name="Lucas S."/>
            <person name="Han J."/>
            <person name="Lapidus A.L."/>
            <person name="Cheng J.F."/>
            <person name="Goodwin L.A."/>
            <person name="Pitluck S."/>
            <person name="Peters L."/>
            <person name="Chertkov O."/>
            <person name="Held B."/>
            <person name="Detter J.C."/>
            <person name="Han C.S."/>
            <person name="Tapia R."/>
            <person name="Land M.L."/>
            <person name="Hauser L.J."/>
            <person name="Kyrpides N.C."/>
            <person name="Ivanova N.N."/>
            <person name="Mikhailova N."/>
            <person name="Pagani I."/>
            <person name="Woyke T."/>
            <person name="Arkin A.P."/>
            <person name="Dehal P."/>
            <person name="Chivian D."/>
            <person name="Criddle C.S."/>
            <person name="Wu W."/>
            <person name="Chakraborty R."/>
            <person name="Hazen T.C."/>
            <person name="Fields M.W."/>
        </authorList>
    </citation>
    <scope>NUCLEOTIDE SEQUENCE [LARGE SCALE GENOMIC DNA]</scope>
    <source>
        <strain evidence="5">FW-101-2B</strain>
    </source>
</reference>
<dbReference type="HOGENOM" id="CLU_123935_0_0_7"/>
<evidence type="ECO:0000259" key="3">
    <source>
        <dbReference type="Pfam" id="PF10882"/>
    </source>
</evidence>
<dbReference type="InterPro" id="IPR027783">
    <property type="entry name" value="Bacterial_PH-related"/>
</dbReference>
<feature type="region of interest" description="Disordered" evidence="1">
    <location>
        <begin position="150"/>
        <end position="185"/>
    </location>
</feature>
<keyword evidence="5" id="KW-1185">Reference proteome</keyword>
<dbReference type="EMBL" id="CM001368">
    <property type="protein sequence ID" value="EHJ48584.1"/>
    <property type="molecule type" value="Genomic_DNA"/>
</dbReference>
<feature type="transmembrane region" description="Helical" evidence="2">
    <location>
        <begin position="17"/>
        <end position="37"/>
    </location>
</feature>
<feature type="compositionally biased region" description="Pro residues" evidence="1">
    <location>
        <begin position="160"/>
        <end position="185"/>
    </location>
</feature>
<evidence type="ECO:0000256" key="2">
    <source>
        <dbReference type="SAM" id="Phobius"/>
    </source>
</evidence>
<dbReference type="STRING" id="694327.DFW101_2580"/>
<organism evidence="4 5">
    <name type="scientific">Solidesulfovibrio carbinoliphilus subsp. oakridgensis</name>
    <dbReference type="NCBI Taxonomy" id="694327"/>
    <lineage>
        <taxon>Bacteria</taxon>
        <taxon>Pseudomonadati</taxon>
        <taxon>Thermodesulfobacteriota</taxon>
        <taxon>Desulfovibrionia</taxon>
        <taxon>Desulfovibrionales</taxon>
        <taxon>Desulfovibrionaceae</taxon>
        <taxon>Solidesulfovibrio</taxon>
    </lineage>
</organism>
<evidence type="ECO:0000313" key="5">
    <source>
        <dbReference type="Proteomes" id="UP000004662"/>
    </source>
</evidence>
<protein>
    <recommendedName>
        <fullName evidence="3">Bacterial Pleckstrin homology domain-containing protein</fullName>
    </recommendedName>
</protein>
<dbReference type="eggNOG" id="ENOG5032VI3">
    <property type="taxonomic scope" value="Bacteria"/>
</dbReference>
<sequence length="185" mass="19754">MEWGQVFAMAASSIRTGWLTALFGGMLVLWVGFFLFLSFTIQRAAQAEIALRNGTLVVKGGLYGREIPLADVDADAAVRLDLGQAGPKSLKWRTNGLGLPGLAAGWYRLSDGEKALVFVTDKGRAVYVPTRQGFAVVVSPDDPARFLDALRREGKNLSPAGPPRPQGPKPQAPADGTPPPRTPVT</sequence>
<dbReference type="OrthoDB" id="582319at2"/>
<dbReference type="AlphaFoldDB" id="G7Q8H2"/>
<dbReference type="RefSeq" id="WP_009181956.1">
    <property type="nucleotide sequence ID" value="NZ_CM001368.1"/>
</dbReference>
<gene>
    <name evidence="4" type="ORF">DFW101_2580</name>
</gene>
<proteinExistence type="predicted"/>
<evidence type="ECO:0000313" key="4">
    <source>
        <dbReference type="EMBL" id="EHJ48584.1"/>
    </source>
</evidence>
<dbReference type="Pfam" id="PF10882">
    <property type="entry name" value="bPH_5"/>
    <property type="match status" value="1"/>
</dbReference>
<accession>G7Q8H2</accession>
<keyword evidence="2" id="KW-0812">Transmembrane</keyword>
<keyword evidence="2" id="KW-0472">Membrane</keyword>